<dbReference type="Pfam" id="PF00017">
    <property type="entry name" value="SH2"/>
    <property type="match status" value="1"/>
</dbReference>
<keyword evidence="4" id="KW-0833">Ubl conjugation pathway</keyword>
<feature type="region of interest" description="Disordered" evidence="7">
    <location>
        <begin position="115"/>
        <end position="136"/>
    </location>
</feature>
<dbReference type="SMART" id="SM00969">
    <property type="entry name" value="SOCS_box"/>
    <property type="match status" value="1"/>
</dbReference>
<comment type="pathway">
    <text evidence="1">Protein modification; protein ubiquitination.</text>
</comment>
<evidence type="ECO:0000256" key="2">
    <source>
        <dbReference type="ARBA" id="ARBA00022604"/>
    </source>
</evidence>
<organism evidence="10 11">
    <name type="scientific">Neogobius melanostomus</name>
    <name type="common">round goby</name>
    <dbReference type="NCBI Taxonomy" id="47308"/>
    <lineage>
        <taxon>Eukaryota</taxon>
        <taxon>Metazoa</taxon>
        <taxon>Chordata</taxon>
        <taxon>Craniata</taxon>
        <taxon>Vertebrata</taxon>
        <taxon>Euteleostomi</taxon>
        <taxon>Actinopterygii</taxon>
        <taxon>Neopterygii</taxon>
        <taxon>Teleostei</taxon>
        <taxon>Neoteleostei</taxon>
        <taxon>Acanthomorphata</taxon>
        <taxon>Gobiaria</taxon>
        <taxon>Gobiiformes</taxon>
        <taxon>Gobioidei</taxon>
        <taxon>Gobiidae</taxon>
        <taxon>Benthophilinae</taxon>
        <taxon>Neogobiini</taxon>
        <taxon>Neogobius</taxon>
    </lineage>
</organism>
<dbReference type="PANTHER" id="PTHR10155">
    <property type="entry name" value="PHOSPHATIDYLINOSITOL 3-KINASE REGULATORY SUBUNIT"/>
    <property type="match status" value="1"/>
</dbReference>
<feature type="domain" description="SH2" evidence="8">
    <location>
        <begin position="155"/>
        <end position="249"/>
    </location>
</feature>
<dbReference type="GO" id="GO:0005942">
    <property type="term" value="C:phosphatidylinositol 3-kinase complex"/>
    <property type="evidence" value="ECO:0007669"/>
    <property type="project" value="TreeGrafter"/>
</dbReference>
<dbReference type="SMART" id="SM00252">
    <property type="entry name" value="SH2"/>
    <property type="match status" value="1"/>
</dbReference>
<accession>A0A8C6TNB7</accession>
<evidence type="ECO:0000256" key="3">
    <source>
        <dbReference type="ARBA" id="ARBA00022700"/>
    </source>
</evidence>
<evidence type="ECO:0000256" key="4">
    <source>
        <dbReference type="ARBA" id="ARBA00022786"/>
    </source>
</evidence>
<keyword evidence="5 6" id="KW-0727">SH2 domain</keyword>
<evidence type="ECO:0000259" key="8">
    <source>
        <dbReference type="PROSITE" id="PS50001"/>
    </source>
</evidence>
<dbReference type="SUPFAM" id="SSF158235">
    <property type="entry name" value="SOCS box-like"/>
    <property type="match status" value="1"/>
</dbReference>
<sequence>FGNQTRDPTSCPGRKCSSGGADPEEADPGVELSVSRRSLRQKVQDAVGLCLRAPRVRAPGSKRRVHSELRDGPLKSERNHWDLDQNLNQIIHLIFHWTIPNLHLSSPGNSPLTWTDPCSPGPALSEHPSSCSDPPDSAGVPVLVPDLLQISNSSCYWGVLDRFEAEALLDGAPEGTFLLRDSTHSQVLFSVSFRRYSPQTPANISVGPRVQLQWGRPGMYRDPSVGGLLRHYSDPHTCLFFEPLLAHPLPRTFPFSLQHLARCVICSCTTFTGLQTLPLPPHLKDYLTHYHLKT</sequence>
<keyword evidence="2" id="KW-0341">Growth regulation</keyword>
<dbReference type="UniPathway" id="UPA00143"/>
<dbReference type="PANTHER" id="PTHR10155:SF35">
    <property type="entry name" value="SUPPRESSOR OF CYTOKINE SIGNALING 4 ISOFORM X1"/>
    <property type="match status" value="1"/>
</dbReference>
<dbReference type="InterPro" id="IPR036860">
    <property type="entry name" value="SH2_dom_sf"/>
</dbReference>
<evidence type="ECO:0000313" key="10">
    <source>
        <dbReference type="Ensembl" id="ENSNMLP00000020816.1"/>
    </source>
</evidence>
<name>A0A8C6TNB7_9GOBI</name>
<dbReference type="InterPro" id="IPR001496">
    <property type="entry name" value="SOCS_box"/>
</dbReference>
<protein>
    <recommendedName>
        <fullName evidence="12">Suppressor of cytokine signaling 7</fullName>
    </recommendedName>
</protein>
<dbReference type="GO" id="GO:0009968">
    <property type="term" value="P:negative regulation of signal transduction"/>
    <property type="evidence" value="ECO:0007669"/>
    <property type="project" value="UniProtKB-KW"/>
</dbReference>
<proteinExistence type="predicted"/>
<keyword evidence="3" id="KW-0734">Signal transduction inhibitor</keyword>
<dbReference type="GO" id="GO:0046854">
    <property type="term" value="P:phosphatidylinositol phosphate biosynthetic process"/>
    <property type="evidence" value="ECO:0007669"/>
    <property type="project" value="TreeGrafter"/>
</dbReference>
<dbReference type="SMART" id="SM00253">
    <property type="entry name" value="SOCS"/>
    <property type="match status" value="1"/>
</dbReference>
<dbReference type="InterPro" id="IPR022252">
    <property type="entry name" value="SOCS4/SOCS5_dom"/>
</dbReference>
<dbReference type="InterPro" id="IPR000980">
    <property type="entry name" value="SH2"/>
</dbReference>
<dbReference type="Pfam" id="PF07525">
    <property type="entry name" value="SOCS_box"/>
    <property type="match status" value="1"/>
</dbReference>
<dbReference type="GO" id="GO:0046935">
    <property type="term" value="F:1-phosphatidylinositol-3-kinase regulator activity"/>
    <property type="evidence" value="ECO:0007669"/>
    <property type="project" value="TreeGrafter"/>
</dbReference>
<dbReference type="PROSITE" id="PS50225">
    <property type="entry name" value="SOCS"/>
    <property type="match status" value="1"/>
</dbReference>
<dbReference type="SUPFAM" id="SSF55550">
    <property type="entry name" value="SH2 domain"/>
    <property type="match status" value="1"/>
</dbReference>
<evidence type="ECO:0000256" key="1">
    <source>
        <dbReference type="ARBA" id="ARBA00004906"/>
    </source>
</evidence>
<evidence type="ECO:0000313" key="11">
    <source>
        <dbReference type="Proteomes" id="UP000694523"/>
    </source>
</evidence>
<evidence type="ECO:0008006" key="12">
    <source>
        <dbReference type="Google" id="ProtNLM"/>
    </source>
</evidence>
<evidence type="ECO:0000256" key="6">
    <source>
        <dbReference type="PROSITE-ProRule" id="PRU00191"/>
    </source>
</evidence>
<dbReference type="Ensembl" id="ENSNMLT00000023348.1">
    <property type="protein sequence ID" value="ENSNMLP00000020816.1"/>
    <property type="gene ID" value="ENSNMLG00000013577.1"/>
</dbReference>
<dbReference type="GO" id="GO:0016567">
    <property type="term" value="P:protein ubiquitination"/>
    <property type="evidence" value="ECO:0007669"/>
    <property type="project" value="UniProtKB-UniPathway"/>
</dbReference>
<dbReference type="Pfam" id="PF12610">
    <property type="entry name" value="SOCS"/>
    <property type="match status" value="1"/>
</dbReference>
<keyword evidence="11" id="KW-1185">Reference proteome</keyword>
<dbReference type="Gene3D" id="3.30.505.10">
    <property type="entry name" value="SH2 domain"/>
    <property type="match status" value="1"/>
</dbReference>
<feature type="region of interest" description="Disordered" evidence="7">
    <location>
        <begin position="1"/>
        <end position="37"/>
    </location>
</feature>
<reference evidence="10" key="2">
    <citation type="submission" date="2025-09" db="UniProtKB">
        <authorList>
            <consortium name="Ensembl"/>
        </authorList>
    </citation>
    <scope>IDENTIFICATION</scope>
</reference>
<evidence type="ECO:0000259" key="9">
    <source>
        <dbReference type="PROSITE" id="PS50225"/>
    </source>
</evidence>
<dbReference type="PROSITE" id="PS50001">
    <property type="entry name" value="SH2"/>
    <property type="match status" value="1"/>
</dbReference>
<dbReference type="GO" id="GO:0035556">
    <property type="term" value="P:intracellular signal transduction"/>
    <property type="evidence" value="ECO:0007669"/>
    <property type="project" value="InterPro"/>
</dbReference>
<dbReference type="InterPro" id="IPR036036">
    <property type="entry name" value="SOCS_box-like_dom_sf"/>
</dbReference>
<dbReference type="AlphaFoldDB" id="A0A8C6TNB7"/>
<evidence type="ECO:0000256" key="5">
    <source>
        <dbReference type="ARBA" id="ARBA00022999"/>
    </source>
</evidence>
<feature type="domain" description="SOCS box" evidence="9">
    <location>
        <begin position="244"/>
        <end position="293"/>
    </location>
</feature>
<reference evidence="10" key="1">
    <citation type="submission" date="2025-08" db="UniProtKB">
        <authorList>
            <consortium name="Ensembl"/>
        </authorList>
    </citation>
    <scope>IDENTIFICATION</scope>
</reference>
<evidence type="ECO:0000256" key="7">
    <source>
        <dbReference type="SAM" id="MobiDB-lite"/>
    </source>
</evidence>
<dbReference type="Proteomes" id="UP000694523">
    <property type="component" value="Unplaced"/>
</dbReference>